<dbReference type="InterPro" id="IPR050194">
    <property type="entry name" value="Glycosyltransferase_grp1"/>
</dbReference>
<evidence type="ECO:0000259" key="1">
    <source>
        <dbReference type="Pfam" id="PF00534"/>
    </source>
</evidence>
<dbReference type="PANTHER" id="PTHR45947:SF3">
    <property type="entry name" value="SULFOQUINOVOSYL TRANSFERASE SQD2"/>
    <property type="match status" value="1"/>
</dbReference>
<gene>
    <name evidence="2" type="ORF">A2719_00455</name>
</gene>
<feature type="domain" description="Glycosyl transferase family 1" evidence="1">
    <location>
        <begin position="173"/>
        <end position="325"/>
    </location>
</feature>
<dbReference type="STRING" id="1802114.A2719_00455"/>
<evidence type="ECO:0000313" key="3">
    <source>
        <dbReference type="Proteomes" id="UP000177480"/>
    </source>
</evidence>
<proteinExistence type="predicted"/>
<dbReference type="Proteomes" id="UP000177480">
    <property type="component" value="Unassembled WGS sequence"/>
</dbReference>
<dbReference type="Gene3D" id="3.40.50.2000">
    <property type="entry name" value="Glycogen Phosphorylase B"/>
    <property type="match status" value="2"/>
</dbReference>
<dbReference type="SUPFAM" id="SSF53756">
    <property type="entry name" value="UDP-Glycosyltransferase/glycogen phosphorylase"/>
    <property type="match status" value="1"/>
</dbReference>
<dbReference type="AlphaFoldDB" id="A0A1G2FZ94"/>
<protein>
    <recommendedName>
        <fullName evidence="1">Glycosyl transferase family 1 domain-containing protein</fullName>
    </recommendedName>
</protein>
<evidence type="ECO:0000313" key="2">
    <source>
        <dbReference type="EMBL" id="OGZ43157.1"/>
    </source>
</evidence>
<dbReference type="Pfam" id="PF00534">
    <property type="entry name" value="Glycos_transf_1"/>
    <property type="match status" value="1"/>
</dbReference>
<dbReference type="InterPro" id="IPR001296">
    <property type="entry name" value="Glyco_trans_1"/>
</dbReference>
<comment type="caution">
    <text evidence="2">The sequence shown here is derived from an EMBL/GenBank/DDBJ whole genome shotgun (WGS) entry which is preliminary data.</text>
</comment>
<dbReference type="GO" id="GO:0016757">
    <property type="term" value="F:glycosyltransferase activity"/>
    <property type="evidence" value="ECO:0007669"/>
    <property type="project" value="InterPro"/>
</dbReference>
<dbReference type="EMBL" id="MHNK01000019">
    <property type="protein sequence ID" value="OGZ43157.1"/>
    <property type="molecule type" value="Genomic_DNA"/>
</dbReference>
<organism evidence="2 3">
    <name type="scientific">Candidatus Ryanbacteria bacterium RIFCSPHIGHO2_01_FULL_45_22</name>
    <dbReference type="NCBI Taxonomy" id="1802114"/>
    <lineage>
        <taxon>Bacteria</taxon>
        <taxon>Candidatus Ryaniibacteriota</taxon>
    </lineage>
</organism>
<reference evidence="2 3" key="1">
    <citation type="journal article" date="2016" name="Nat. Commun.">
        <title>Thousands of microbial genomes shed light on interconnected biogeochemical processes in an aquifer system.</title>
        <authorList>
            <person name="Anantharaman K."/>
            <person name="Brown C.T."/>
            <person name="Hug L.A."/>
            <person name="Sharon I."/>
            <person name="Castelle C.J."/>
            <person name="Probst A.J."/>
            <person name="Thomas B.C."/>
            <person name="Singh A."/>
            <person name="Wilkins M.J."/>
            <person name="Karaoz U."/>
            <person name="Brodie E.L."/>
            <person name="Williams K.H."/>
            <person name="Hubbard S.S."/>
            <person name="Banfield J.F."/>
        </authorList>
    </citation>
    <scope>NUCLEOTIDE SEQUENCE [LARGE SCALE GENOMIC DNA]</scope>
</reference>
<name>A0A1G2FZ94_9BACT</name>
<dbReference type="PANTHER" id="PTHR45947">
    <property type="entry name" value="SULFOQUINOVOSYL TRANSFERASE SQD2"/>
    <property type="match status" value="1"/>
</dbReference>
<accession>A0A1G2FZ94</accession>
<sequence>MKVLMISSDPKILQDTEAKKRIQEYRTLVDELYTVVIAGTFNVSAFFRAYWEGSRILRLHGSSDFLITAQDPSERWLIGWLLALRFQVPLEVQVHTDLRSPYLLKESIKNRVRLLIARILLPRVSCIRVVSRRIQQSLGVWLPGVAPKITVLPVHVDVERFETLHHIEEQGVFRFLVISRLTREKNVKLAIDAFAEFHAEFLHTSLVIVGDGPERKRLEARVLKQNINEGVILFAGWKEDITRYFQFASCYLLTSNYEGYGRTVTEALAAGVPVIMTDVGVAGDIVQNEKSGLIVPVGDKKELIKAMRRVFTDSHLRRTLSENGRAAVRFFPSKEAYLDAYKTIWHLCGAKKK</sequence>